<dbReference type="Proteomes" id="UP000714275">
    <property type="component" value="Unassembled WGS sequence"/>
</dbReference>
<dbReference type="AlphaFoldDB" id="A0A9P6ZHB3"/>
<keyword evidence="2" id="KW-1185">Reference proteome</keyword>
<evidence type="ECO:0000313" key="1">
    <source>
        <dbReference type="EMBL" id="KAG1765994.1"/>
    </source>
</evidence>
<comment type="caution">
    <text evidence="1">The sequence shown here is derived from an EMBL/GenBank/DDBJ whole genome shotgun (WGS) entry which is preliminary data.</text>
</comment>
<sequence>MYTASEWMMFVGIGLLPRQSVFYLSPVVFFTTIYKFKISNRTPYLLSSHIVAAQSTLRAEAAPFVPRMQRPKDDVELRQVEKENLEPISQEAEAVTSLAPLDPVPDEFLRSNGPTEEQDWAARMIQCAYRCHVWHR</sequence>
<dbReference type="OrthoDB" id="2689406at2759"/>
<accession>A0A9P6ZHB3</accession>
<reference evidence="1" key="1">
    <citation type="journal article" date="2020" name="New Phytol.">
        <title>Comparative genomics reveals dynamic genome evolution in host specialist ectomycorrhizal fungi.</title>
        <authorList>
            <person name="Lofgren L.A."/>
            <person name="Nguyen N.H."/>
            <person name="Vilgalys R."/>
            <person name="Ruytinx J."/>
            <person name="Liao H.L."/>
            <person name="Branco S."/>
            <person name="Kuo A."/>
            <person name="LaButti K."/>
            <person name="Lipzen A."/>
            <person name="Andreopoulos W."/>
            <person name="Pangilinan J."/>
            <person name="Riley R."/>
            <person name="Hundley H."/>
            <person name="Na H."/>
            <person name="Barry K."/>
            <person name="Grigoriev I.V."/>
            <person name="Stajich J.E."/>
            <person name="Kennedy P.G."/>
        </authorList>
    </citation>
    <scope>NUCLEOTIDE SEQUENCE</scope>
    <source>
        <strain evidence="1">DOB743</strain>
    </source>
</reference>
<name>A0A9P6ZHB3_9AGAM</name>
<organism evidence="1 2">
    <name type="scientific">Suillus placidus</name>
    <dbReference type="NCBI Taxonomy" id="48579"/>
    <lineage>
        <taxon>Eukaryota</taxon>
        <taxon>Fungi</taxon>
        <taxon>Dikarya</taxon>
        <taxon>Basidiomycota</taxon>
        <taxon>Agaricomycotina</taxon>
        <taxon>Agaricomycetes</taxon>
        <taxon>Agaricomycetidae</taxon>
        <taxon>Boletales</taxon>
        <taxon>Suillineae</taxon>
        <taxon>Suillaceae</taxon>
        <taxon>Suillus</taxon>
    </lineage>
</organism>
<proteinExistence type="predicted"/>
<dbReference type="EMBL" id="JABBWD010000101">
    <property type="protein sequence ID" value="KAG1765994.1"/>
    <property type="molecule type" value="Genomic_DNA"/>
</dbReference>
<evidence type="ECO:0000313" key="2">
    <source>
        <dbReference type="Proteomes" id="UP000714275"/>
    </source>
</evidence>
<feature type="non-terminal residue" evidence="1">
    <location>
        <position position="1"/>
    </location>
</feature>
<gene>
    <name evidence="1" type="ORF">EV702DRAFT_1283021</name>
</gene>
<protein>
    <submittedName>
        <fullName evidence="1">Uncharacterized protein</fullName>
    </submittedName>
</protein>